<feature type="transmembrane region" description="Helical" evidence="9">
    <location>
        <begin position="212"/>
        <end position="233"/>
    </location>
</feature>
<organism evidence="10 11">
    <name type="scientific">Choiromyces venosus 120613-1</name>
    <dbReference type="NCBI Taxonomy" id="1336337"/>
    <lineage>
        <taxon>Eukaryota</taxon>
        <taxon>Fungi</taxon>
        <taxon>Dikarya</taxon>
        <taxon>Ascomycota</taxon>
        <taxon>Pezizomycotina</taxon>
        <taxon>Pezizomycetes</taxon>
        <taxon>Pezizales</taxon>
        <taxon>Tuberaceae</taxon>
        <taxon>Choiromyces</taxon>
    </lineage>
</organism>
<evidence type="ECO:0000256" key="1">
    <source>
        <dbReference type="ARBA" id="ARBA00004141"/>
    </source>
</evidence>
<evidence type="ECO:0000256" key="8">
    <source>
        <dbReference type="SAM" id="MobiDB-lite"/>
    </source>
</evidence>
<dbReference type="EMBL" id="ML120402">
    <property type="protein sequence ID" value="RPA97672.1"/>
    <property type="molecule type" value="Genomic_DNA"/>
</dbReference>
<keyword evidence="5 9" id="KW-1133">Transmembrane helix</keyword>
<evidence type="ECO:0000256" key="2">
    <source>
        <dbReference type="ARBA" id="ARBA00005982"/>
    </source>
</evidence>
<evidence type="ECO:0000256" key="6">
    <source>
        <dbReference type="ARBA" id="ARBA00023136"/>
    </source>
</evidence>
<dbReference type="InterPro" id="IPR000109">
    <property type="entry name" value="POT_fam"/>
</dbReference>
<feature type="transmembrane region" description="Helical" evidence="9">
    <location>
        <begin position="271"/>
        <end position="289"/>
    </location>
</feature>
<evidence type="ECO:0000256" key="3">
    <source>
        <dbReference type="ARBA" id="ARBA00022448"/>
    </source>
</evidence>
<dbReference type="SUPFAM" id="SSF103473">
    <property type="entry name" value="MFS general substrate transporter"/>
    <property type="match status" value="1"/>
</dbReference>
<sequence>MAAPRASHEIPLAETDATAVEPIAERTEAALGQTAAAHDTSEKRPINANNLEAGTDGLGGNSGGEILRREELPRGGLADGEIEPTREELATLRRVSDSFPISAYYVVVVELCERFSYYGCNAPLQNYISYPKEGNKKNGQPGALGLGQQGATGLTNFFHFWAYLTPIMGAIIADQYLGRYRTICYGCGLYITGLFLLFMTALPVSINGNHALGGLVPSLIIIGIATGIIKSNVSPLTVEQYRKTRRFVKILKTGEKVVVDPVVTTQRIFNWFYWAINVGALSPLATVFAEKKVGFWLAYLLPFLMFFVGVGALVAGRKKYIRRPPEGSVLPNTFRIIGIGIRYRSLEAAKPSNLEARGLLHKYNVRWTDHFVDEVRRGLVACKVFVAYPFYSICSNQGSNNLISQAGAMKLGGTPNDLISKLNPLTLIIFVPIFDRVVFPTLRKAGIHFRPITRITLGFFIQSSSIVYITVLQHYIYKNPPNSINVWIQGPCYVLGAISEIFTNITALEYAFTHAPASMKSVVTSVYLFTNAIAAAIGIALTPVNKDPEILWTYASVATAATIAGIIFWFMFRHLNEQEDQMMDLESKDSGHAPSGTASTVQEDGSDSVFLRKVNTHPVKKE</sequence>
<name>A0A3N4JHD1_9PEZI</name>
<feature type="region of interest" description="Disordered" evidence="8">
    <location>
        <begin position="31"/>
        <end position="82"/>
    </location>
</feature>
<keyword evidence="3 7" id="KW-0813">Transport</keyword>
<keyword evidence="11" id="KW-1185">Reference proteome</keyword>
<feature type="region of interest" description="Disordered" evidence="8">
    <location>
        <begin position="584"/>
        <end position="622"/>
    </location>
</feature>
<comment type="similarity">
    <text evidence="2 7">Belongs to the major facilitator superfamily. Proton-dependent oligopeptide transporter (POT/PTR) (TC 2.A.17) family.</text>
</comment>
<feature type="transmembrane region" description="Helical" evidence="9">
    <location>
        <begin position="295"/>
        <end position="315"/>
    </location>
</feature>
<feature type="transmembrane region" description="Helical" evidence="9">
    <location>
        <begin position="488"/>
        <end position="512"/>
    </location>
</feature>
<evidence type="ECO:0000256" key="5">
    <source>
        <dbReference type="ARBA" id="ARBA00022989"/>
    </source>
</evidence>
<dbReference type="Proteomes" id="UP000276215">
    <property type="component" value="Unassembled WGS sequence"/>
</dbReference>
<feature type="transmembrane region" description="Helical" evidence="9">
    <location>
        <begin position="524"/>
        <end position="544"/>
    </location>
</feature>
<gene>
    <name evidence="10" type="ORF">L873DRAFT_1809464</name>
</gene>
<dbReference type="InterPro" id="IPR036259">
    <property type="entry name" value="MFS_trans_sf"/>
</dbReference>
<comment type="subcellular location">
    <subcellularLocation>
        <location evidence="1 7">Membrane</location>
        <topology evidence="1 7">Multi-pass membrane protein</topology>
    </subcellularLocation>
</comment>
<feature type="transmembrane region" description="Helical" evidence="9">
    <location>
        <begin position="550"/>
        <end position="572"/>
    </location>
</feature>
<dbReference type="FunFam" id="1.20.1250.20:FF:000085">
    <property type="entry name" value="MFS peptide transporter Ptr2"/>
    <property type="match status" value="1"/>
</dbReference>
<dbReference type="GO" id="GO:0005886">
    <property type="term" value="C:plasma membrane"/>
    <property type="evidence" value="ECO:0007669"/>
    <property type="project" value="UniProtKB-ARBA"/>
</dbReference>
<evidence type="ECO:0000313" key="10">
    <source>
        <dbReference type="EMBL" id="RPA97672.1"/>
    </source>
</evidence>
<dbReference type="Pfam" id="PF00854">
    <property type="entry name" value="PTR2"/>
    <property type="match status" value="1"/>
</dbReference>
<evidence type="ECO:0000313" key="11">
    <source>
        <dbReference type="Proteomes" id="UP000276215"/>
    </source>
</evidence>
<keyword evidence="6 9" id="KW-0472">Membrane</keyword>
<keyword evidence="4 7" id="KW-0812">Transmembrane</keyword>
<protein>
    <submittedName>
        <fullName evidence="10">PTR2-domain-containing protein</fullName>
    </submittedName>
</protein>
<evidence type="ECO:0000256" key="4">
    <source>
        <dbReference type="ARBA" id="ARBA00022692"/>
    </source>
</evidence>
<dbReference type="OrthoDB" id="8904098at2759"/>
<reference evidence="10 11" key="1">
    <citation type="journal article" date="2018" name="Nat. Ecol. Evol.">
        <title>Pezizomycetes genomes reveal the molecular basis of ectomycorrhizal truffle lifestyle.</title>
        <authorList>
            <person name="Murat C."/>
            <person name="Payen T."/>
            <person name="Noel B."/>
            <person name="Kuo A."/>
            <person name="Morin E."/>
            <person name="Chen J."/>
            <person name="Kohler A."/>
            <person name="Krizsan K."/>
            <person name="Balestrini R."/>
            <person name="Da Silva C."/>
            <person name="Montanini B."/>
            <person name="Hainaut M."/>
            <person name="Levati E."/>
            <person name="Barry K.W."/>
            <person name="Belfiori B."/>
            <person name="Cichocki N."/>
            <person name="Clum A."/>
            <person name="Dockter R.B."/>
            <person name="Fauchery L."/>
            <person name="Guy J."/>
            <person name="Iotti M."/>
            <person name="Le Tacon F."/>
            <person name="Lindquist E.A."/>
            <person name="Lipzen A."/>
            <person name="Malagnac F."/>
            <person name="Mello A."/>
            <person name="Molinier V."/>
            <person name="Miyauchi S."/>
            <person name="Poulain J."/>
            <person name="Riccioni C."/>
            <person name="Rubini A."/>
            <person name="Sitrit Y."/>
            <person name="Splivallo R."/>
            <person name="Traeger S."/>
            <person name="Wang M."/>
            <person name="Zifcakova L."/>
            <person name="Wipf D."/>
            <person name="Zambonelli A."/>
            <person name="Paolocci F."/>
            <person name="Nowrousian M."/>
            <person name="Ottonello S."/>
            <person name="Baldrian P."/>
            <person name="Spatafora J.W."/>
            <person name="Henrissat B."/>
            <person name="Nagy L.G."/>
            <person name="Aury J.M."/>
            <person name="Wincker P."/>
            <person name="Grigoriev I.V."/>
            <person name="Bonfante P."/>
            <person name="Martin F.M."/>
        </authorList>
    </citation>
    <scope>NUCLEOTIDE SEQUENCE [LARGE SCALE GENOMIC DNA]</scope>
    <source>
        <strain evidence="10 11">120613-1</strain>
    </source>
</reference>
<proteinExistence type="inferred from homology"/>
<dbReference type="Gene3D" id="1.20.1250.20">
    <property type="entry name" value="MFS general substrate transporter like domains"/>
    <property type="match status" value="1"/>
</dbReference>
<evidence type="ECO:0000256" key="7">
    <source>
        <dbReference type="RuleBase" id="RU003755"/>
    </source>
</evidence>
<dbReference type="AlphaFoldDB" id="A0A3N4JHD1"/>
<dbReference type="GO" id="GO:0071916">
    <property type="term" value="F:dipeptide transmembrane transporter activity"/>
    <property type="evidence" value="ECO:0007669"/>
    <property type="project" value="UniProtKB-ARBA"/>
</dbReference>
<dbReference type="PROSITE" id="PS01023">
    <property type="entry name" value="PTR2_2"/>
    <property type="match status" value="1"/>
</dbReference>
<feature type="transmembrane region" description="Helical" evidence="9">
    <location>
        <begin position="184"/>
        <end position="206"/>
    </location>
</feature>
<dbReference type="InterPro" id="IPR018456">
    <property type="entry name" value="PTR2_symporter_CS"/>
</dbReference>
<feature type="transmembrane region" description="Helical" evidence="9">
    <location>
        <begin position="452"/>
        <end position="476"/>
    </location>
</feature>
<dbReference type="PANTHER" id="PTHR11654">
    <property type="entry name" value="OLIGOPEPTIDE TRANSPORTER-RELATED"/>
    <property type="match status" value="1"/>
</dbReference>
<evidence type="ECO:0000256" key="9">
    <source>
        <dbReference type="SAM" id="Phobius"/>
    </source>
</evidence>
<accession>A0A3N4JHD1</accession>
<feature type="transmembrane region" description="Helical" evidence="9">
    <location>
        <begin position="158"/>
        <end position="177"/>
    </location>
</feature>